<proteinExistence type="predicted"/>
<sequence length="116" mass="13140">MKFKSGLMVLLMVISMVLPSVAAVTSTTTSAEASAAYVCKLSKKERRAKAWIANKESGGNYRAKNGRYYGKYQLTRSYLKGDYSKANQERTADKYAHSRYGSWVRAKHHWLACGWF</sequence>
<evidence type="ECO:0000313" key="2">
    <source>
        <dbReference type="EMBL" id="NLR28991.1"/>
    </source>
</evidence>
<feature type="chain" id="PRO_5046993811" evidence="1">
    <location>
        <begin position="23"/>
        <end position="116"/>
    </location>
</feature>
<dbReference type="Proteomes" id="UP000707477">
    <property type="component" value="Unassembled WGS sequence"/>
</dbReference>
<organism evidence="2 3">
    <name type="scientific">Levilactobacillus tujiorum</name>
    <dbReference type="NCBI Taxonomy" id="2912243"/>
    <lineage>
        <taxon>Bacteria</taxon>
        <taxon>Bacillati</taxon>
        <taxon>Bacillota</taxon>
        <taxon>Bacilli</taxon>
        <taxon>Lactobacillales</taxon>
        <taxon>Lactobacillaceae</taxon>
        <taxon>Levilactobacillus</taxon>
    </lineage>
</organism>
<keyword evidence="1" id="KW-0732">Signal</keyword>
<protein>
    <submittedName>
        <fullName evidence="2">Aggregation promoting factor surface protein</fullName>
    </submittedName>
</protein>
<evidence type="ECO:0000256" key="1">
    <source>
        <dbReference type="SAM" id="SignalP"/>
    </source>
</evidence>
<accession>A0ABX1L1T4</accession>
<gene>
    <name evidence="2" type="ORF">HEQ44_02215</name>
</gene>
<keyword evidence="3" id="KW-1185">Reference proteome</keyword>
<name>A0ABX1L1T4_9LACO</name>
<feature type="signal peptide" evidence="1">
    <location>
        <begin position="1"/>
        <end position="22"/>
    </location>
</feature>
<dbReference type="RefSeq" id="WP_168848831.1">
    <property type="nucleotide sequence ID" value="NZ_JAAVSD010000004.1"/>
</dbReference>
<dbReference type="EMBL" id="JAAVSD010000004">
    <property type="protein sequence ID" value="NLR28991.1"/>
    <property type="molecule type" value="Genomic_DNA"/>
</dbReference>
<reference evidence="2 3" key="1">
    <citation type="submission" date="2020-03" db="EMBL/GenBank/DDBJ databases">
        <authorList>
            <person name="Zhang Z."/>
            <person name="Guo Z."/>
            <person name="Hou Q."/>
            <person name="Shen X."/>
        </authorList>
    </citation>
    <scope>NUCLEOTIDE SEQUENCE [LARGE SCALE GENOMIC DNA]</scope>
    <source>
        <strain evidence="2 3">HBUAS51329</strain>
    </source>
</reference>
<evidence type="ECO:0000313" key="3">
    <source>
        <dbReference type="Proteomes" id="UP000707477"/>
    </source>
</evidence>
<comment type="caution">
    <text evidence="2">The sequence shown here is derived from an EMBL/GenBank/DDBJ whole genome shotgun (WGS) entry which is preliminary data.</text>
</comment>